<sequence>MLKQWETKTKKQKPMSKQDQFVRMLEDISPKQLLEDLSGGNEASAQDLKIIRDVMSQQGLSVGVMNVLVHYVLLKTDMKLSKAYLEKIASHWARKNVKTVRQAMALAKSENNKYQEWSSRAPQRKTSKQEVLPEWFKQRKETPTAKEKKPAVQEETEKEDIAALLQNYSKNKKTNQMANPRD</sequence>
<proteinExistence type="inferred from homology"/>
<keyword evidence="5" id="KW-1185">Reference proteome</keyword>
<evidence type="ECO:0000313" key="4">
    <source>
        <dbReference type="EMBL" id="QDP40827.1"/>
    </source>
</evidence>
<gene>
    <name evidence="4" type="ORF">FN924_11895</name>
</gene>
<evidence type="ECO:0000259" key="3">
    <source>
        <dbReference type="Pfam" id="PF07261"/>
    </source>
</evidence>
<accession>A0A516KHG9</accession>
<dbReference type="InterPro" id="IPR006343">
    <property type="entry name" value="DnaB/C_C"/>
</dbReference>
<dbReference type="OrthoDB" id="2082007at2"/>
<feature type="domain" description="DnaB/C C-terminal" evidence="3">
    <location>
        <begin position="41"/>
        <end position="105"/>
    </location>
</feature>
<reference evidence="4 5" key="1">
    <citation type="submission" date="2019-07" db="EMBL/GenBank/DDBJ databases">
        <authorList>
            <person name="Li J."/>
        </authorList>
    </citation>
    <scope>NUCLEOTIDE SEQUENCE [LARGE SCALE GENOMIC DNA]</scope>
    <source>
        <strain evidence="4 5">TKL69</strain>
    </source>
</reference>
<organism evidence="4 5">
    <name type="scientific">Radiobacillus deserti</name>
    <dbReference type="NCBI Taxonomy" id="2594883"/>
    <lineage>
        <taxon>Bacteria</taxon>
        <taxon>Bacillati</taxon>
        <taxon>Bacillota</taxon>
        <taxon>Bacilli</taxon>
        <taxon>Bacillales</taxon>
        <taxon>Bacillaceae</taxon>
        <taxon>Radiobacillus</taxon>
    </lineage>
</organism>
<feature type="compositionally biased region" description="Basic and acidic residues" evidence="2">
    <location>
        <begin position="136"/>
        <end position="152"/>
    </location>
</feature>
<dbReference type="Gene3D" id="1.10.10.630">
    <property type="entry name" value="DnaD domain-like"/>
    <property type="match status" value="1"/>
</dbReference>
<dbReference type="KEGG" id="aqt:FN924_11895"/>
<protein>
    <recommendedName>
        <fullName evidence="3">DnaB/C C-terminal domain-containing protein</fullName>
    </recommendedName>
</protein>
<evidence type="ECO:0000313" key="5">
    <source>
        <dbReference type="Proteomes" id="UP000315215"/>
    </source>
</evidence>
<dbReference type="AlphaFoldDB" id="A0A516KHG9"/>
<name>A0A516KHG9_9BACI</name>
<dbReference type="Pfam" id="PF07261">
    <property type="entry name" value="DnaB_2"/>
    <property type="match status" value="1"/>
</dbReference>
<comment type="similarity">
    <text evidence="1">Belongs to the DnaB/DnaD family.</text>
</comment>
<dbReference type="EMBL" id="CP041666">
    <property type="protein sequence ID" value="QDP40827.1"/>
    <property type="molecule type" value="Genomic_DNA"/>
</dbReference>
<evidence type="ECO:0000256" key="1">
    <source>
        <dbReference type="ARBA" id="ARBA00093462"/>
    </source>
</evidence>
<feature type="region of interest" description="Disordered" evidence="2">
    <location>
        <begin position="111"/>
        <end position="158"/>
    </location>
</feature>
<evidence type="ECO:0000256" key="2">
    <source>
        <dbReference type="SAM" id="MobiDB-lite"/>
    </source>
</evidence>
<dbReference type="InterPro" id="IPR034829">
    <property type="entry name" value="DnaD-like_sf"/>
</dbReference>
<dbReference type="Proteomes" id="UP000315215">
    <property type="component" value="Chromosome"/>
</dbReference>
<feature type="compositionally biased region" description="Polar residues" evidence="2">
    <location>
        <begin position="112"/>
        <end position="121"/>
    </location>
</feature>